<keyword evidence="1" id="KW-0812">Transmembrane</keyword>
<dbReference type="Proteomes" id="UP001597302">
    <property type="component" value="Unassembled WGS sequence"/>
</dbReference>
<gene>
    <name evidence="2" type="ORF">ACFQ5P_06000</name>
</gene>
<organism evidence="2 3">
    <name type="scientific">Paracoccus nototheniae</name>
    <dbReference type="NCBI Taxonomy" id="2489002"/>
    <lineage>
        <taxon>Bacteria</taxon>
        <taxon>Pseudomonadati</taxon>
        <taxon>Pseudomonadota</taxon>
        <taxon>Alphaproteobacteria</taxon>
        <taxon>Rhodobacterales</taxon>
        <taxon>Paracoccaceae</taxon>
        <taxon>Paracoccus</taxon>
    </lineage>
</organism>
<feature type="transmembrane region" description="Helical" evidence="1">
    <location>
        <begin position="21"/>
        <end position="42"/>
    </location>
</feature>
<feature type="transmembrane region" description="Helical" evidence="1">
    <location>
        <begin position="54"/>
        <end position="72"/>
    </location>
</feature>
<comment type="caution">
    <text evidence="2">The sequence shown here is derived from an EMBL/GenBank/DDBJ whole genome shotgun (WGS) entry which is preliminary data.</text>
</comment>
<protein>
    <submittedName>
        <fullName evidence="2">DUF6220 domain-containing protein</fullName>
    </submittedName>
</protein>
<reference evidence="3" key="1">
    <citation type="journal article" date="2019" name="Int. J. Syst. Evol. Microbiol.">
        <title>The Global Catalogue of Microorganisms (GCM) 10K type strain sequencing project: providing services to taxonomists for standard genome sequencing and annotation.</title>
        <authorList>
            <consortium name="The Broad Institute Genomics Platform"/>
            <consortium name="The Broad Institute Genome Sequencing Center for Infectious Disease"/>
            <person name="Wu L."/>
            <person name="Ma J."/>
        </authorList>
    </citation>
    <scope>NUCLEOTIDE SEQUENCE [LARGE SCALE GENOMIC DNA]</scope>
    <source>
        <strain evidence="3">CCM 8875</strain>
    </source>
</reference>
<keyword evidence="1" id="KW-0472">Membrane</keyword>
<sequence length="131" mass="14314">MMKWHDTLCDLKHGTPVWFTLAAWMLPAGIGAQFLIAGGAMFQDPRFWDLHGMLGGLLAIPVLIGMVGAIVIRRLRGFGWWAGVILALYGVQLALAAEAKPVPLAFHPFNAALLLSASLVQLAKVERRRDL</sequence>
<dbReference type="RefSeq" id="WP_131574232.1">
    <property type="nucleotide sequence ID" value="NZ_CBCSAJ010000021.1"/>
</dbReference>
<accession>A0ABW4DWZ8</accession>
<evidence type="ECO:0000313" key="3">
    <source>
        <dbReference type="Proteomes" id="UP001597302"/>
    </source>
</evidence>
<dbReference type="EMBL" id="JBHTOQ010000012">
    <property type="protein sequence ID" value="MFD1480840.1"/>
    <property type="molecule type" value="Genomic_DNA"/>
</dbReference>
<evidence type="ECO:0000313" key="2">
    <source>
        <dbReference type="EMBL" id="MFD1480840.1"/>
    </source>
</evidence>
<keyword evidence="1" id="KW-1133">Transmembrane helix</keyword>
<dbReference type="Pfam" id="PF19728">
    <property type="entry name" value="DUF6220"/>
    <property type="match status" value="1"/>
</dbReference>
<name>A0ABW4DWZ8_9RHOB</name>
<proteinExistence type="predicted"/>
<feature type="transmembrane region" description="Helical" evidence="1">
    <location>
        <begin position="105"/>
        <end position="123"/>
    </location>
</feature>
<keyword evidence="3" id="KW-1185">Reference proteome</keyword>
<evidence type="ECO:0000256" key="1">
    <source>
        <dbReference type="SAM" id="Phobius"/>
    </source>
</evidence>
<dbReference type="InterPro" id="IPR046192">
    <property type="entry name" value="DUF6220"/>
</dbReference>
<feature type="transmembrane region" description="Helical" evidence="1">
    <location>
        <begin position="79"/>
        <end position="99"/>
    </location>
</feature>